<dbReference type="Pfam" id="PF00120">
    <property type="entry name" value="Gln-synt_C"/>
    <property type="match status" value="2"/>
</dbReference>
<dbReference type="SUPFAM" id="SSF55931">
    <property type="entry name" value="Glutamine synthetase/guanido kinase"/>
    <property type="match status" value="2"/>
</dbReference>
<dbReference type="PROSITE" id="PS00180">
    <property type="entry name" value="GLNA_1"/>
    <property type="match status" value="1"/>
</dbReference>
<evidence type="ECO:0000256" key="8">
    <source>
        <dbReference type="PROSITE-ProRule" id="PRU01330"/>
    </source>
</evidence>
<name>A0A0D6LE42_9BILA</name>
<evidence type="ECO:0000259" key="11">
    <source>
        <dbReference type="PROSITE" id="PS51986"/>
    </source>
</evidence>
<reference evidence="13 14" key="1">
    <citation type="submission" date="2013-05" db="EMBL/GenBank/DDBJ databases">
        <title>Draft genome of the parasitic nematode Anyclostoma ceylanicum.</title>
        <authorList>
            <person name="Mitreva M."/>
        </authorList>
    </citation>
    <scope>NUCLEOTIDE SEQUENCE [LARGE SCALE GENOMIC DNA]</scope>
</reference>
<gene>
    <name evidence="13" type="ORF">ANCCEY_10582</name>
</gene>
<dbReference type="EMBL" id="KE125201">
    <property type="protein sequence ID" value="EPB70335.1"/>
    <property type="molecule type" value="Genomic_DNA"/>
</dbReference>
<dbReference type="AlphaFoldDB" id="A0A0D6LE42"/>
<dbReference type="GO" id="GO:0006542">
    <property type="term" value="P:glutamine biosynthetic process"/>
    <property type="evidence" value="ECO:0007669"/>
    <property type="project" value="InterPro"/>
</dbReference>
<keyword evidence="10" id="KW-0472">Membrane</keyword>
<dbReference type="PANTHER" id="PTHR20852:SF96">
    <property type="entry name" value="GLUTAMINE SYNTHETASE-RELATED"/>
    <property type="match status" value="1"/>
</dbReference>
<evidence type="ECO:0000256" key="5">
    <source>
        <dbReference type="ARBA" id="ARBA00022598"/>
    </source>
</evidence>
<keyword evidence="6" id="KW-0547">Nucleotide-binding</keyword>
<feature type="domain" description="GS catalytic" evidence="12">
    <location>
        <begin position="111"/>
        <end position="250"/>
    </location>
</feature>
<dbReference type="InterPro" id="IPR050292">
    <property type="entry name" value="Glutamine_Synthetase"/>
</dbReference>
<dbReference type="InterPro" id="IPR008147">
    <property type="entry name" value="Gln_synt_N"/>
</dbReference>
<evidence type="ECO:0000259" key="12">
    <source>
        <dbReference type="PROSITE" id="PS51987"/>
    </source>
</evidence>
<keyword evidence="14" id="KW-1185">Reference proteome</keyword>
<dbReference type="Gene3D" id="3.30.590.10">
    <property type="entry name" value="Glutamine synthetase/guanido kinase, catalytic domain"/>
    <property type="match status" value="2"/>
</dbReference>
<evidence type="ECO:0000256" key="2">
    <source>
        <dbReference type="ARBA" id="ARBA00009897"/>
    </source>
</evidence>
<evidence type="ECO:0000256" key="1">
    <source>
        <dbReference type="ARBA" id="ARBA00004496"/>
    </source>
</evidence>
<evidence type="ECO:0000256" key="4">
    <source>
        <dbReference type="ARBA" id="ARBA00022490"/>
    </source>
</evidence>
<sequence length="494" mass="56336">MTNFDVKAILHSELAVYFVAMYFLATYIWVDGTGENLREKTRTLENDPGAPENYPRWSFDGSSTYQALKGEDSDMILKPAAVYPDPFFGGNHKLVLCEVLDPHEKPAKTNHRAKCKEVMDKIDHTNPWFGMEQEYLFLDRDGHPLGWPKFGFPKPQGPYYCAVGGDRIFGREIVNTHYRASIYAGLAIFGINSEVTPGQWEYQLGQCRGIEMGDQMWMSRYLLHRVAEQFGVTVTFHPKPAAMPKLEATHKECIRVYDPHDGEDNKHRYTSRIPAAVYPDPFFGGNHKLVLCEVLDPHEKPAKTNHRAKCKEVMDKIDHTNPWFGMEQEYLFLDRDGHPLGWPKFGFPKPQGPYYCAVGGDRIFGREIVNTHYRASIYAGLAIFGINSEVTPGQWEYQLGQCRGIEMGDQMWMSRYLLHRVAEQFGVTVTFHPKPAITKGNWNGAGCRCNFSTEEMRGEGGTAAIEAAMPKLEATHKECIRVYDPYDGEDKKHR</sequence>
<feature type="domain" description="GS beta-grasp" evidence="11">
    <location>
        <begin position="23"/>
        <end position="104"/>
    </location>
</feature>
<dbReference type="InterPro" id="IPR027302">
    <property type="entry name" value="Gln_synth_N_conserv_site"/>
</dbReference>
<dbReference type="PROSITE" id="PS51986">
    <property type="entry name" value="GS_BETA_GRASP"/>
    <property type="match status" value="1"/>
</dbReference>
<dbReference type="InterPro" id="IPR008146">
    <property type="entry name" value="Gln_synth_cat_dom"/>
</dbReference>
<dbReference type="GO" id="GO:0005524">
    <property type="term" value="F:ATP binding"/>
    <property type="evidence" value="ECO:0007669"/>
    <property type="project" value="UniProtKB-KW"/>
</dbReference>
<evidence type="ECO:0000256" key="7">
    <source>
        <dbReference type="ARBA" id="ARBA00022840"/>
    </source>
</evidence>
<keyword evidence="10" id="KW-1133">Transmembrane helix</keyword>
<comment type="similarity">
    <text evidence="2 8 9">Belongs to the glutamine synthetase family.</text>
</comment>
<feature type="transmembrane region" description="Helical" evidence="10">
    <location>
        <begin position="12"/>
        <end position="30"/>
    </location>
</feature>
<dbReference type="SUPFAM" id="SSF54368">
    <property type="entry name" value="Glutamine synthetase, N-terminal domain"/>
    <property type="match status" value="1"/>
</dbReference>
<dbReference type="Pfam" id="PF03951">
    <property type="entry name" value="Gln-synt_N"/>
    <property type="match status" value="1"/>
</dbReference>
<evidence type="ECO:0000313" key="13">
    <source>
        <dbReference type="EMBL" id="EPB70335.1"/>
    </source>
</evidence>
<proteinExistence type="inferred from homology"/>
<evidence type="ECO:0000313" key="14">
    <source>
        <dbReference type="Proteomes" id="UP000054495"/>
    </source>
</evidence>
<dbReference type="GO" id="GO:0004356">
    <property type="term" value="F:glutamine synthetase activity"/>
    <property type="evidence" value="ECO:0007669"/>
    <property type="project" value="UniProtKB-EC"/>
</dbReference>
<dbReference type="InterPro" id="IPR014746">
    <property type="entry name" value="Gln_synth/guanido_kin_cat_dom"/>
</dbReference>
<dbReference type="PANTHER" id="PTHR20852">
    <property type="entry name" value="GLUTAMINE SYNTHETASE"/>
    <property type="match status" value="1"/>
</dbReference>
<dbReference type="InterPro" id="IPR036651">
    <property type="entry name" value="Gln_synt_N_sf"/>
</dbReference>
<organism evidence="13 14">
    <name type="scientific">Ancylostoma ceylanicum</name>
    <dbReference type="NCBI Taxonomy" id="53326"/>
    <lineage>
        <taxon>Eukaryota</taxon>
        <taxon>Metazoa</taxon>
        <taxon>Ecdysozoa</taxon>
        <taxon>Nematoda</taxon>
        <taxon>Chromadorea</taxon>
        <taxon>Rhabditida</taxon>
        <taxon>Rhabditina</taxon>
        <taxon>Rhabditomorpha</taxon>
        <taxon>Strongyloidea</taxon>
        <taxon>Ancylostomatidae</taxon>
        <taxon>Ancylostomatinae</taxon>
        <taxon>Ancylostoma</taxon>
    </lineage>
</organism>
<comment type="subcellular location">
    <subcellularLocation>
        <location evidence="1">Cytoplasm</location>
    </subcellularLocation>
</comment>
<evidence type="ECO:0000256" key="3">
    <source>
        <dbReference type="ARBA" id="ARBA00012937"/>
    </source>
</evidence>
<dbReference type="GO" id="GO:0005737">
    <property type="term" value="C:cytoplasm"/>
    <property type="evidence" value="ECO:0007669"/>
    <property type="project" value="UniProtKB-SubCell"/>
</dbReference>
<evidence type="ECO:0000256" key="10">
    <source>
        <dbReference type="SAM" id="Phobius"/>
    </source>
</evidence>
<dbReference type="Gene3D" id="3.10.20.70">
    <property type="entry name" value="Glutamine synthetase, N-terminal domain"/>
    <property type="match status" value="2"/>
</dbReference>
<dbReference type="SMART" id="SM01230">
    <property type="entry name" value="Gln-synt_C"/>
    <property type="match status" value="2"/>
</dbReference>
<keyword evidence="7" id="KW-0067">ATP-binding</keyword>
<evidence type="ECO:0000256" key="6">
    <source>
        <dbReference type="ARBA" id="ARBA00022741"/>
    </source>
</evidence>
<protein>
    <recommendedName>
        <fullName evidence="3">glutamine synthetase</fullName>
        <ecNumber evidence="3">6.3.1.2</ecNumber>
    </recommendedName>
</protein>
<evidence type="ECO:0000256" key="9">
    <source>
        <dbReference type="RuleBase" id="RU000384"/>
    </source>
</evidence>
<keyword evidence="10" id="KW-0812">Transmembrane</keyword>
<keyword evidence="4" id="KW-0963">Cytoplasm</keyword>
<dbReference type="EC" id="6.3.1.2" evidence="3"/>
<feature type="domain" description="GS catalytic" evidence="12">
    <location>
        <begin position="306"/>
        <end position="494"/>
    </location>
</feature>
<dbReference type="PROSITE" id="PS51987">
    <property type="entry name" value="GS_CATALYTIC"/>
    <property type="match status" value="2"/>
</dbReference>
<dbReference type="Proteomes" id="UP000054495">
    <property type="component" value="Unassembled WGS sequence"/>
</dbReference>
<keyword evidence="5" id="KW-0436">Ligase</keyword>
<accession>A0A0D6LE42</accession>
<dbReference type="FunFam" id="3.30.590.10:FF:000011">
    <property type="entry name" value="Glutamine synthetase"/>
    <property type="match status" value="2"/>
</dbReference>